<organism evidence="2 3">
    <name type="scientific">Terribacillus aidingensis</name>
    <dbReference type="NCBI Taxonomy" id="586416"/>
    <lineage>
        <taxon>Bacteria</taxon>
        <taxon>Bacillati</taxon>
        <taxon>Bacillota</taxon>
        <taxon>Bacilli</taxon>
        <taxon>Bacillales</taxon>
        <taxon>Bacillaceae</taxon>
        <taxon>Terribacillus</taxon>
    </lineage>
</organism>
<proteinExistence type="predicted"/>
<dbReference type="EMBL" id="OBEK01000004">
    <property type="protein sequence ID" value="SNZ15747.1"/>
    <property type="molecule type" value="Genomic_DNA"/>
</dbReference>
<dbReference type="PANTHER" id="PTHR43364">
    <property type="entry name" value="NADH-SPECIFIC METHYLGLYOXAL REDUCTASE-RELATED"/>
    <property type="match status" value="1"/>
</dbReference>
<keyword evidence="3" id="KW-1185">Reference proteome</keyword>
<dbReference type="AlphaFoldDB" id="A0A285P3B9"/>
<dbReference type="OrthoDB" id="9773828at2"/>
<dbReference type="InterPro" id="IPR023210">
    <property type="entry name" value="NADP_OxRdtase_dom"/>
</dbReference>
<dbReference type="PRINTS" id="PR00069">
    <property type="entry name" value="ALDKETRDTASE"/>
</dbReference>
<dbReference type="Gene3D" id="3.20.20.100">
    <property type="entry name" value="NADP-dependent oxidoreductase domain"/>
    <property type="match status" value="1"/>
</dbReference>
<evidence type="ECO:0000313" key="2">
    <source>
        <dbReference type="EMBL" id="SNZ15747.1"/>
    </source>
</evidence>
<reference evidence="3" key="1">
    <citation type="submission" date="2017-09" db="EMBL/GenBank/DDBJ databases">
        <authorList>
            <person name="Varghese N."/>
            <person name="Submissions S."/>
        </authorList>
    </citation>
    <scope>NUCLEOTIDE SEQUENCE [LARGE SCALE GENOMIC DNA]</scope>
    <source>
        <strain evidence="3">CGMCC 1.8913</strain>
    </source>
</reference>
<dbReference type="PANTHER" id="PTHR43364:SF1">
    <property type="entry name" value="OXIDOREDUCTASE YDHF"/>
    <property type="match status" value="1"/>
</dbReference>
<dbReference type="InterPro" id="IPR036812">
    <property type="entry name" value="NAD(P)_OxRdtase_dom_sf"/>
</dbReference>
<evidence type="ECO:0000313" key="3">
    <source>
        <dbReference type="Proteomes" id="UP000219356"/>
    </source>
</evidence>
<feature type="domain" description="NADP-dependent oxidoreductase" evidence="1">
    <location>
        <begin position="12"/>
        <end position="292"/>
    </location>
</feature>
<dbReference type="RefSeq" id="WP_097042980.1">
    <property type="nucleotide sequence ID" value="NZ_OBEK01000004.1"/>
</dbReference>
<dbReference type="SUPFAM" id="SSF51430">
    <property type="entry name" value="NAD(P)-linked oxidoreductase"/>
    <property type="match status" value="1"/>
</dbReference>
<dbReference type="STRING" id="586416.GZ22_02875"/>
<sequence length="302" mass="33714">MKLGSSGLETAPIALGCMRMKDLDKQEALRVIETSKEAGITLFDHADIYGAGSSEEIFAAGLKESAVKREDIILQSKCGIRDGFFDFSKQHILSSVDGILERLQTDYLDVLLLHRPDALMEPEEVADAFRQLKESGKVRHFGVSNHQPCHIDLLKQYVKEDLIINQLQFSLMHTPMLDAGLNLNMHNRESVMRDAGVLPYSQLNGMTVQAWSPFQFGMIEGVFIDNPAYPDVNKALQEVAESYNVSKSTIAIAWILRHPAGIQAVIGSMNPDRIHSISEAQNVKLSRKEWYSLYRAAGNNLP</sequence>
<name>A0A285P3B9_9BACI</name>
<dbReference type="InterPro" id="IPR020471">
    <property type="entry name" value="AKR"/>
</dbReference>
<dbReference type="InterPro" id="IPR050523">
    <property type="entry name" value="AKR_Detox_Biosynth"/>
</dbReference>
<dbReference type="Proteomes" id="UP000219356">
    <property type="component" value="Unassembled WGS sequence"/>
</dbReference>
<evidence type="ECO:0000259" key="1">
    <source>
        <dbReference type="Pfam" id="PF00248"/>
    </source>
</evidence>
<gene>
    <name evidence="2" type="ORF">SAMN05421503_2738</name>
</gene>
<dbReference type="Pfam" id="PF00248">
    <property type="entry name" value="Aldo_ket_red"/>
    <property type="match status" value="1"/>
</dbReference>
<dbReference type="CDD" id="cd19092">
    <property type="entry name" value="AKR_BsYcsN_EcYdhF-like"/>
    <property type="match status" value="1"/>
</dbReference>
<dbReference type="GO" id="GO:0016491">
    <property type="term" value="F:oxidoreductase activity"/>
    <property type="evidence" value="ECO:0007669"/>
    <property type="project" value="InterPro"/>
</dbReference>
<accession>A0A285P3B9</accession>
<protein>
    <submittedName>
        <fullName evidence="2">Predicted oxidoreductase</fullName>
    </submittedName>
</protein>
<dbReference type="GO" id="GO:0005829">
    <property type="term" value="C:cytosol"/>
    <property type="evidence" value="ECO:0007669"/>
    <property type="project" value="TreeGrafter"/>
</dbReference>